<organism evidence="2">
    <name type="scientific">Tetraselmis sp. GSL018</name>
    <dbReference type="NCBI Taxonomy" id="582737"/>
    <lineage>
        <taxon>Eukaryota</taxon>
        <taxon>Viridiplantae</taxon>
        <taxon>Chlorophyta</taxon>
        <taxon>core chlorophytes</taxon>
        <taxon>Chlorodendrophyceae</taxon>
        <taxon>Chlorodendrales</taxon>
        <taxon>Chlorodendraceae</taxon>
        <taxon>Tetraselmis</taxon>
    </lineage>
</organism>
<feature type="non-terminal residue" evidence="2">
    <location>
        <position position="83"/>
    </location>
</feature>
<feature type="compositionally biased region" description="Pro residues" evidence="1">
    <location>
        <begin position="17"/>
        <end position="26"/>
    </location>
</feature>
<dbReference type="EMBL" id="GBEZ01022912">
    <property type="protein sequence ID" value="JAC63949.1"/>
    <property type="molecule type" value="Transcribed_RNA"/>
</dbReference>
<accession>A0A061QZN8</accession>
<gene>
    <name evidence="2" type="ORF">TSPGSL018_19397</name>
</gene>
<reference evidence="2" key="1">
    <citation type="submission" date="2014-05" db="EMBL/GenBank/DDBJ databases">
        <title>The transcriptome of the halophilic microalga Tetraselmis sp. GSL018 isolated from the Great Salt Lake, Utah.</title>
        <authorList>
            <person name="Jinkerson R.E."/>
            <person name="D'Adamo S."/>
            <person name="Posewitz M.C."/>
        </authorList>
    </citation>
    <scope>NUCLEOTIDE SEQUENCE</scope>
    <source>
        <strain evidence="2">GSL018</strain>
    </source>
</reference>
<sequence length="83" mass="8531">RVPPPPPPFWALGSAPVKPPRIPLPPSSRGQQDTECASGLSIGISSLLWGAGEALGSPLLRFTSSPLPSPRSLAQGSPRDAPV</sequence>
<feature type="region of interest" description="Disordered" evidence="1">
    <location>
        <begin position="1"/>
        <end position="35"/>
    </location>
</feature>
<evidence type="ECO:0000256" key="1">
    <source>
        <dbReference type="SAM" id="MobiDB-lite"/>
    </source>
</evidence>
<proteinExistence type="predicted"/>
<dbReference type="AlphaFoldDB" id="A0A061QZN8"/>
<evidence type="ECO:0000313" key="2">
    <source>
        <dbReference type="EMBL" id="JAC63949.1"/>
    </source>
</evidence>
<name>A0A061QZN8_9CHLO</name>
<feature type="non-terminal residue" evidence="2">
    <location>
        <position position="1"/>
    </location>
</feature>
<feature type="region of interest" description="Disordered" evidence="1">
    <location>
        <begin position="62"/>
        <end position="83"/>
    </location>
</feature>
<protein>
    <submittedName>
        <fullName evidence="2">Uncharacterized protein</fullName>
    </submittedName>
</protein>